<organism evidence="1 2">
    <name type="scientific">Vibrio mangrovi</name>
    <dbReference type="NCBI Taxonomy" id="474394"/>
    <lineage>
        <taxon>Bacteria</taxon>
        <taxon>Pseudomonadati</taxon>
        <taxon>Pseudomonadota</taxon>
        <taxon>Gammaproteobacteria</taxon>
        <taxon>Vibrionales</taxon>
        <taxon>Vibrionaceae</taxon>
        <taxon>Vibrio</taxon>
    </lineage>
</organism>
<dbReference type="Proteomes" id="UP000196125">
    <property type="component" value="Unassembled WGS sequence"/>
</dbReference>
<gene>
    <name evidence="1" type="ORF">VIM7927_02204</name>
</gene>
<proteinExistence type="predicted"/>
<evidence type="ECO:0000313" key="1">
    <source>
        <dbReference type="EMBL" id="SMS00931.1"/>
    </source>
</evidence>
<reference evidence="1 2" key="1">
    <citation type="submission" date="2017-05" db="EMBL/GenBank/DDBJ databases">
        <authorList>
            <person name="Song R."/>
            <person name="Chenine A.L."/>
            <person name="Ruprecht R.M."/>
        </authorList>
    </citation>
    <scope>NUCLEOTIDE SEQUENCE [LARGE SCALE GENOMIC DNA]</scope>
    <source>
        <strain evidence="1 2">CECT 7927</strain>
    </source>
</reference>
<dbReference type="AlphaFoldDB" id="A0A1Y6IV96"/>
<sequence>MKFSVVHCLLTSILAAISQEIAAQIPLYAMI</sequence>
<evidence type="ECO:0000313" key="2">
    <source>
        <dbReference type="Proteomes" id="UP000196125"/>
    </source>
</evidence>
<name>A0A1Y6IV96_9VIBR</name>
<accession>A0A1Y6IV96</accession>
<dbReference type="EMBL" id="FXXI01000003">
    <property type="protein sequence ID" value="SMS00931.1"/>
    <property type="molecule type" value="Genomic_DNA"/>
</dbReference>
<protein>
    <submittedName>
        <fullName evidence="1">Uncharacterized protein</fullName>
    </submittedName>
</protein>